<name>A0ABR1IGH2_9HYPO</name>
<dbReference type="PANTHER" id="PTHR33606:SF3">
    <property type="entry name" value="PROTEIN YCII"/>
    <property type="match status" value="1"/>
</dbReference>
<dbReference type="PANTHER" id="PTHR33606">
    <property type="entry name" value="PROTEIN YCII"/>
    <property type="match status" value="1"/>
</dbReference>
<dbReference type="InterPro" id="IPR011008">
    <property type="entry name" value="Dimeric_a/b-barrel"/>
</dbReference>
<proteinExistence type="predicted"/>
<keyword evidence="3" id="KW-1185">Reference proteome</keyword>
<comment type="caution">
    <text evidence="2">The sequence shown here is derived from an EMBL/GenBank/DDBJ whole genome shotgun (WGS) entry which is preliminary data.</text>
</comment>
<organism evidence="2 3">
    <name type="scientific">Neonectria magnoliae</name>
    <dbReference type="NCBI Taxonomy" id="2732573"/>
    <lineage>
        <taxon>Eukaryota</taxon>
        <taxon>Fungi</taxon>
        <taxon>Dikarya</taxon>
        <taxon>Ascomycota</taxon>
        <taxon>Pezizomycotina</taxon>
        <taxon>Sordariomycetes</taxon>
        <taxon>Hypocreomycetidae</taxon>
        <taxon>Hypocreales</taxon>
        <taxon>Nectriaceae</taxon>
        <taxon>Neonectria</taxon>
    </lineage>
</organism>
<dbReference type="EMBL" id="JAZAVK010000008">
    <property type="protein sequence ID" value="KAK7431896.1"/>
    <property type="molecule type" value="Genomic_DNA"/>
</dbReference>
<evidence type="ECO:0000259" key="1">
    <source>
        <dbReference type="Pfam" id="PF03795"/>
    </source>
</evidence>
<dbReference type="InterPro" id="IPR051807">
    <property type="entry name" value="Sec-metab_biosynth-assoc"/>
</dbReference>
<evidence type="ECO:0000313" key="3">
    <source>
        <dbReference type="Proteomes" id="UP001498421"/>
    </source>
</evidence>
<dbReference type="InterPro" id="IPR005545">
    <property type="entry name" value="YCII"/>
</dbReference>
<dbReference type="Gene3D" id="3.30.70.1060">
    <property type="entry name" value="Dimeric alpha+beta barrel"/>
    <property type="match status" value="1"/>
</dbReference>
<reference evidence="2 3" key="1">
    <citation type="journal article" date="2025" name="Microbiol. Resour. Announc.">
        <title>Draft genome sequences for Neonectria magnoliae and Neonectria punicea, canker pathogens of Liriodendron tulipifera and Acer saccharum in West Virginia.</title>
        <authorList>
            <person name="Petronek H.M."/>
            <person name="Kasson M.T."/>
            <person name="Metheny A.M."/>
            <person name="Stauder C.M."/>
            <person name="Lovett B."/>
            <person name="Lynch S.C."/>
            <person name="Garnas J.R."/>
            <person name="Kasson L.R."/>
            <person name="Stajich J.E."/>
        </authorList>
    </citation>
    <scope>NUCLEOTIDE SEQUENCE [LARGE SCALE GENOMIC DNA]</scope>
    <source>
        <strain evidence="2 3">NRRL 64651</strain>
    </source>
</reference>
<accession>A0ABR1IGH2</accession>
<dbReference type="Proteomes" id="UP001498421">
    <property type="component" value="Unassembled WGS sequence"/>
</dbReference>
<dbReference type="Pfam" id="PF03795">
    <property type="entry name" value="YCII"/>
    <property type="match status" value="1"/>
</dbReference>
<feature type="domain" description="YCII-related" evidence="1">
    <location>
        <begin position="16"/>
        <end position="103"/>
    </location>
</feature>
<protein>
    <recommendedName>
        <fullName evidence="1">YCII-related domain-containing protein</fullName>
    </recommendedName>
</protein>
<gene>
    <name evidence="2" type="ORF">QQZ08_001515</name>
</gene>
<evidence type="ECO:0000313" key="2">
    <source>
        <dbReference type="EMBL" id="KAK7431896.1"/>
    </source>
</evidence>
<sequence length="120" mass="13200">MATAAAVTKPGGKYEFLVVVPDRPDVLEQRLKVRHLHFENMTPFVKDGSWKMGGALLNSVPKDDDPASLDFMGSTLVCVAESVEQVREQLSKDIYATSGVWDMEKVSMIPRSRESDGISG</sequence>
<dbReference type="SUPFAM" id="SSF54909">
    <property type="entry name" value="Dimeric alpha+beta barrel"/>
    <property type="match status" value="1"/>
</dbReference>